<dbReference type="OrthoDB" id="2015213at2759"/>
<sequence length="347" mass="38776">MDTRTQIGEGGWPDAFHRHFNFLRDHEGRVSPTKIQDIKVWELPPNGQGITALMTLNVLEKFNLKAIGHNSADYVHVLTESLKLSVSDSSWYCTDPALISVPVDQLLSKVYAAQRAKLIDLQRASEHNTHGNLCETGSDTVYFSVVDPQGNACSFINSNYEFFGTGLVPENCGFTLQNRGKNFSLSRNHPNYLAPGKRTFHTIIPALATTTEKQDLLCSFGVMGGFMQPQGHVQVLLNMAEFGMNPQQALDAPRFYVEYSNKGQAWQLYLEDGIAEDVAHELKTRGHNIHWPVGGHDRKLFGRGQIISKGDWWRSWGSNQVTSNNSEVWWAGSDPRADGCAMGFCQK</sequence>
<accession>A0A8T2KDT2</accession>
<reference evidence="2" key="1">
    <citation type="thesis" date="2020" institute="ProQuest LLC" country="789 East Eisenhower Parkway, Ann Arbor, MI, USA">
        <title>Comparative Genomics and Chromosome Evolution.</title>
        <authorList>
            <person name="Mudd A.B."/>
        </authorList>
    </citation>
    <scope>NUCLEOTIDE SEQUENCE</scope>
    <source>
        <strain evidence="2">Female2</strain>
        <tissue evidence="2">Blood</tissue>
    </source>
</reference>
<dbReference type="Pfam" id="PF01019">
    <property type="entry name" value="G_glu_transpept"/>
    <property type="match status" value="1"/>
</dbReference>
<dbReference type="Gene3D" id="3.60.20.40">
    <property type="match status" value="1"/>
</dbReference>
<evidence type="ECO:0000256" key="1">
    <source>
        <dbReference type="ARBA" id="ARBA00009381"/>
    </source>
</evidence>
<evidence type="ECO:0000313" key="3">
    <source>
        <dbReference type="Proteomes" id="UP000812440"/>
    </source>
</evidence>
<gene>
    <name evidence="2" type="ORF">GDO86_000379</name>
</gene>
<dbReference type="AlphaFoldDB" id="A0A8T2KDT2"/>
<dbReference type="InterPro" id="IPR052896">
    <property type="entry name" value="GGT-like_enzyme"/>
</dbReference>
<dbReference type="InterPro" id="IPR043138">
    <property type="entry name" value="GGT_lsub"/>
</dbReference>
<comment type="similarity">
    <text evidence="1">Belongs to the gamma-glutamyltransferase family.</text>
</comment>
<dbReference type="PRINTS" id="PR01210">
    <property type="entry name" value="GGTRANSPTASE"/>
</dbReference>
<dbReference type="InterPro" id="IPR029055">
    <property type="entry name" value="Ntn_hydrolases_N"/>
</dbReference>
<dbReference type="SUPFAM" id="SSF56235">
    <property type="entry name" value="N-terminal nucleophile aminohydrolases (Ntn hydrolases)"/>
    <property type="match status" value="1"/>
</dbReference>
<evidence type="ECO:0008006" key="4">
    <source>
        <dbReference type="Google" id="ProtNLM"/>
    </source>
</evidence>
<name>A0A8T2KDT2_9PIPI</name>
<dbReference type="Gene3D" id="1.10.246.130">
    <property type="match status" value="1"/>
</dbReference>
<comment type="caution">
    <text evidence="2">The sequence shown here is derived from an EMBL/GenBank/DDBJ whole genome shotgun (WGS) entry which is preliminary data.</text>
</comment>
<keyword evidence="3" id="KW-1185">Reference proteome</keyword>
<organism evidence="2 3">
    <name type="scientific">Hymenochirus boettgeri</name>
    <name type="common">Congo dwarf clawed frog</name>
    <dbReference type="NCBI Taxonomy" id="247094"/>
    <lineage>
        <taxon>Eukaryota</taxon>
        <taxon>Metazoa</taxon>
        <taxon>Chordata</taxon>
        <taxon>Craniata</taxon>
        <taxon>Vertebrata</taxon>
        <taxon>Euteleostomi</taxon>
        <taxon>Amphibia</taxon>
        <taxon>Batrachia</taxon>
        <taxon>Anura</taxon>
        <taxon>Pipoidea</taxon>
        <taxon>Pipidae</taxon>
        <taxon>Pipinae</taxon>
        <taxon>Hymenochirus</taxon>
    </lineage>
</organism>
<dbReference type="InterPro" id="IPR043137">
    <property type="entry name" value="GGT_ssub_C"/>
</dbReference>
<dbReference type="EMBL" id="JAACNH010000001">
    <property type="protein sequence ID" value="KAG8453730.1"/>
    <property type="molecule type" value="Genomic_DNA"/>
</dbReference>
<dbReference type="PANTHER" id="PTHR43881">
    <property type="entry name" value="GAMMA-GLUTAMYLTRANSPEPTIDASE (AFU_ORTHOLOGUE AFUA_4G13580)"/>
    <property type="match status" value="1"/>
</dbReference>
<evidence type="ECO:0000313" key="2">
    <source>
        <dbReference type="EMBL" id="KAG8453730.1"/>
    </source>
</evidence>
<dbReference type="Proteomes" id="UP000812440">
    <property type="component" value="Chromosome 1"/>
</dbReference>
<dbReference type="PANTHER" id="PTHR43881:SF1">
    <property type="entry name" value="GAMMA-GLUTAMYLTRANSPEPTIDASE (AFU_ORTHOLOGUE AFUA_4G13580)"/>
    <property type="match status" value="1"/>
</dbReference>
<protein>
    <recommendedName>
        <fullName evidence="4">Gamma-glutamyltransferase YwrD</fullName>
    </recommendedName>
</protein>
<proteinExistence type="inferred from homology"/>